<accession>A0A8H5BL57</accession>
<feature type="region of interest" description="Disordered" evidence="1">
    <location>
        <begin position="54"/>
        <end position="76"/>
    </location>
</feature>
<reference evidence="2 3" key="1">
    <citation type="journal article" date="2020" name="ISME J.">
        <title>Uncovering the hidden diversity of litter-decomposition mechanisms in mushroom-forming fungi.</title>
        <authorList>
            <person name="Floudas D."/>
            <person name="Bentzer J."/>
            <person name="Ahren D."/>
            <person name="Johansson T."/>
            <person name="Persson P."/>
            <person name="Tunlid A."/>
        </authorList>
    </citation>
    <scope>NUCLEOTIDE SEQUENCE [LARGE SCALE GENOMIC DNA]</scope>
    <source>
        <strain evidence="2 3">CBS 101986</strain>
    </source>
</reference>
<dbReference type="AlphaFoldDB" id="A0A8H5BL57"/>
<evidence type="ECO:0000313" key="2">
    <source>
        <dbReference type="EMBL" id="KAF5325400.1"/>
    </source>
</evidence>
<organism evidence="2 3">
    <name type="scientific">Psilocybe cf. subviscida</name>
    <dbReference type="NCBI Taxonomy" id="2480587"/>
    <lineage>
        <taxon>Eukaryota</taxon>
        <taxon>Fungi</taxon>
        <taxon>Dikarya</taxon>
        <taxon>Basidiomycota</taxon>
        <taxon>Agaricomycotina</taxon>
        <taxon>Agaricomycetes</taxon>
        <taxon>Agaricomycetidae</taxon>
        <taxon>Agaricales</taxon>
        <taxon>Agaricineae</taxon>
        <taxon>Strophariaceae</taxon>
        <taxon>Psilocybe</taxon>
    </lineage>
</organism>
<evidence type="ECO:0000256" key="1">
    <source>
        <dbReference type="SAM" id="MobiDB-lite"/>
    </source>
</evidence>
<gene>
    <name evidence="2" type="ORF">D9619_009672</name>
</gene>
<dbReference type="Proteomes" id="UP000567179">
    <property type="component" value="Unassembled WGS sequence"/>
</dbReference>
<feature type="compositionally biased region" description="Basic and acidic residues" evidence="1">
    <location>
        <begin position="31"/>
        <end position="41"/>
    </location>
</feature>
<sequence length="114" mass="12036">MGSSQSTAISMPVPQPYEEGTEYVPPSGHVQGKEKDKKRLSRVDLRGPLRAAFGRGDAARSREASRVRSAGSETASSEVRVSVVSFLSAVAFHFLDASRVMLGDALGAGVMAVL</sequence>
<name>A0A8H5BL57_9AGAR</name>
<proteinExistence type="predicted"/>
<evidence type="ECO:0000313" key="3">
    <source>
        <dbReference type="Proteomes" id="UP000567179"/>
    </source>
</evidence>
<dbReference type="EMBL" id="JAACJJ010000015">
    <property type="protein sequence ID" value="KAF5325400.1"/>
    <property type="molecule type" value="Genomic_DNA"/>
</dbReference>
<feature type="region of interest" description="Disordered" evidence="1">
    <location>
        <begin position="1"/>
        <end position="41"/>
    </location>
</feature>
<keyword evidence="3" id="KW-1185">Reference proteome</keyword>
<feature type="compositionally biased region" description="Basic and acidic residues" evidence="1">
    <location>
        <begin position="57"/>
        <end position="66"/>
    </location>
</feature>
<comment type="caution">
    <text evidence="2">The sequence shown here is derived from an EMBL/GenBank/DDBJ whole genome shotgun (WGS) entry which is preliminary data.</text>
</comment>
<protein>
    <submittedName>
        <fullName evidence="2">Uncharacterized protein</fullName>
    </submittedName>
</protein>